<evidence type="ECO:0000256" key="4">
    <source>
        <dbReference type="ARBA" id="ARBA00022723"/>
    </source>
</evidence>
<comment type="cofactor">
    <cofactor evidence="1 8">
        <name>heme</name>
        <dbReference type="ChEBI" id="CHEBI:30413"/>
    </cofactor>
</comment>
<keyword evidence="3 8" id="KW-0349">Heme</keyword>
<evidence type="ECO:0000256" key="1">
    <source>
        <dbReference type="ARBA" id="ARBA00001971"/>
    </source>
</evidence>
<proteinExistence type="inferred from homology"/>
<dbReference type="CDD" id="cd11063">
    <property type="entry name" value="CYP52"/>
    <property type="match status" value="1"/>
</dbReference>
<dbReference type="InterPro" id="IPR001128">
    <property type="entry name" value="Cyt_P450"/>
</dbReference>
<dbReference type="PRINTS" id="PR00463">
    <property type="entry name" value="EP450I"/>
</dbReference>
<evidence type="ECO:0000313" key="11">
    <source>
        <dbReference type="Proteomes" id="UP000186601"/>
    </source>
</evidence>
<dbReference type="InterPro" id="IPR036396">
    <property type="entry name" value="Cyt_P450_sf"/>
</dbReference>
<gene>
    <name evidence="10" type="ORF">PHLCEN_2v9388</name>
</gene>
<dbReference type="PROSITE" id="PS00086">
    <property type="entry name" value="CYTOCHROME_P450"/>
    <property type="match status" value="1"/>
</dbReference>
<evidence type="ECO:0000256" key="2">
    <source>
        <dbReference type="ARBA" id="ARBA00010617"/>
    </source>
</evidence>
<feature type="binding site" description="axial binding residue" evidence="8">
    <location>
        <position position="334"/>
    </location>
    <ligand>
        <name>heme</name>
        <dbReference type="ChEBI" id="CHEBI:30413"/>
    </ligand>
    <ligandPart>
        <name>Fe</name>
        <dbReference type="ChEBI" id="CHEBI:18248"/>
    </ligandPart>
</feature>
<dbReference type="AlphaFoldDB" id="A0A2R6NQX3"/>
<keyword evidence="6 8" id="KW-0408">Iron</keyword>
<comment type="similarity">
    <text evidence="2 9">Belongs to the cytochrome P450 family.</text>
</comment>
<evidence type="ECO:0000313" key="10">
    <source>
        <dbReference type="EMBL" id="PSR74974.1"/>
    </source>
</evidence>
<dbReference type="Pfam" id="PF00067">
    <property type="entry name" value="p450"/>
    <property type="match status" value="1"/>
</dbReference>
<evidence type="ECO:0000256" key="3">
    <source>
        <dbReference type="ARBA" id="ARBA00022617"/>
    </source>
</evidence>
<evidence type="ECO:0008006" key="12">
    <source>
        <dbReference type="Google" id="ProtNLM"/>
    </source>
</evidence>
<keyword evidence="7 9" id="KW-0503">Monooxygenase</keyword>
<evidence type="ECO:0000256" key="7">
    <source>
        <dbReference type="ARBA" id="ARBA00023033"/>
    </source>
</evidence>
<keyword evidence="5 9" id="KW-0560">Oxidoreductase</keyword>
<organism evidence="10 11">
    <name type="scientific">Hermanssonia centrifuga</name>
    <dbReference type="NCBI Taxonomy" id="98765"/>
    <lineage>
        <taxon>Eukaryota</taxon>
        <taxon>Fungi</taxon>
        <taxon>Dikarya</taxon>
        <taxon>Basidiomycota</taxon>
        <taxon>Agaricomycotina</taxon>
        <taxon>Agaricomycetes</taxon>
        <taxon>Polyporales</taxon>
        <taxon>Meruliaceae</taxon>
        <taxon>Hermanssonia</taxon>
    </lineage>
</organism>
<comment type="caution">
    <text evidence="10">The sequence shown here is derived from an EMBL/GenBank/DDBJ whole genome shotgun (WGS) entry which is preliminary data.</text>
</comment>
<reference evidence="10 11" key="1">
    <citation type="submission" date="2018-02" db="EMBL/GenBank/DDBJ databases">
        <title>Genome sequence of the basidiomycete white-rot fungus Phlebia centrifuga.</title>
        <authorList>
            <person name="Granchi Z."/>
            <person name="Peng M."/>
            <person name="de Vries R.P."/>
            <person name="Hilden K."/>
            <person name="Makela M.R."/>
            <person name="Grigoriev I."/>
            <person name="Riley R."/>
        </authorList>
    </citation>
    <scope>NUCLEOTIDE SEQUENCE [LARGE SCALE GENOMIC DNA]</scope>
    <source>
        <strain evidence="10 11">FBCC195</strain>
    </source>
</reference>
<dbReference type="OrthoDB" id="1470350at2759"/>
<dbReference type="GO" id="GO:0016705">
    <property type="term" value="F:oxidoreductase activity, acting on paired donors, with incorporation or reduction of molecular oxygen"/>
    <property type="evidence" value="ECO:0007669"/>
    <property type="project" value="InterPro"/>
</dbReference>
<dbReference type="PANTHER" id="PTHR24287:SF1">
    <property type="entry name" value="P450, PUTATIVE (EUROFUNG)-RELATED"/>
    <property type="match status" value="1"/>
</dbReference>
<evidence type="ECO:0000256" key="6">
    <source>
        <dbReference type="ARBA" id="ARBA00023004"/>
    </source>
</evidence>
<evidence type="ECO:0000256" key="9">
    <source>
        <dbReference type="RuleBase" id="RU000461"/>
    </source>
</evidence>
<dbReference type="Proteomes" id="UP000186601">
    <property type="component" value="Unassembled WGS sequence"/>
</dbReference>
<accession>A0A2R6NQX3</accession>
<evidence type="ECO:0000256" key="5">
    <source>
        <dbReference type="ARBA" id="ARBA00023002"/>
    </source>
</evidence>
<dbReference type="GO" id="GO:0004497">
    <property type="term" value="F:monooxygenase activity"/>
    <property type="evidence" value="ECO:0007669"/>
    <property type="project" value="UniProtKB-KW"/>
</dbReference>
<dbReference type="InterPro" id="IPR002401">
    <property type="entry name" value="Cyt_P450_E_grp-I"/>
</dbReference>
<dbReference type="GO" id="GO:0020037">
    <property type="term" value="F:heme binding"/>
    <property type="evidence" value="ECO:0007669"/>
    <property type="project" value="InterPro"/>
</dbReference>
<dbReference type="PANTHER" id="PTHR24287">
    <property type="entry name" value="P450, PUTATIVE (EUROFUNG)-RELATED"/>
    <property type="match status" value="1"/>
</dbReference>
<sequence length="414" mass="47839">MTRPFFSRDRISHFELFDRHAGQAIRKLRDRLGEGHAVDFQDLISRFTLDSATEFLFGSCVHSLRNSLPYPHNVPMPGAHQSPAEDFAKAFAEAQTAIAHRARVGWIWPWSELFHDKTELPMRVVDAYLDPILKAALKKAEDEKESGRVNEEVRDDLEENETLLDHLVRYTTDPVVLHDEVLNIMIAGRDTTAGMLTMAVYFLSQYSVVLRRLREEILETVGPTRRPTYDDIRNMKYLRAVLNETMRLYPAVPWNIRSAVKDTTLPSTDPSKPFYIPAGTPVTYSVQCMHRRKDYWGPDAEEFDPDRFIDARLHKYLTPNPFIFLPFNAGPRICLGQQFAYNEMSFFLIRLLQTFETVSLDVEAQPADSRPPTEWANWPGRKGVEKFWPKVHLTLYSKGGLWIKMDETKNSDTE</sequence>
<dbReference type="EMBL" id="MLYV02000940">
    <property type="protein sequence ID" value="PSR74974.1"/>
    <property type="molecule type" value="Genomic_DNA"/>
</dbReference>
<name>A0A2R6NQX3_9APHY</name>
<evidence type="ECO:0000256" key="8">
    <source>
        <dbReference type="PIRSR" id="PIRSR602401-1"/>
    </source>
</evidence>
<dbReference type="STRING" id="98765.A0A2R6NQX3"/>
<keyword evidence="4 8" id="KW-0479">Metal-binding</keyword>
<dbReference type="InterPro" id="IPR047146">
    <property type="entry name" value="Cyt_P450_E_CYP52_fungi"/>
</dbReference>
<dbReference type="SUPFAM" id="SSF48264">
    <property type="entry name" value="Cytochrome P450"/>
    <property type="match status" value="1"/>
</dbReference>
<protein>
    <recommendedName>
        <fullName evidence="12">Cytochrome P450</fullName>
    </recommendedName>
</protein>
<keyword evidence="11" id="KW-1185">Reference proteome</keyword>
<dbReference type="InterPro" id="IPR017972">
    <property type="entry name" value="Cyt_P450_CS"/>
</dbReference>
<dbReference type="GO" id="GO:0005506">
    <property type="term" value="F:iron ion binding"/>
    <property type="evidence" value="ECO:0007669"/>
    <property type="project" value="InterPro"/>
</dbReference>
<dbReference type="PRINTS" id="PR00385">
    <property type="entry name" value="P450"/>
</dbReference>
<dbReference type="Gene3D" id="1.10.630.10">
    <property type="entry name" value="Cytochrome P450"/>
    <property type="match status" value="1"/>
</dbReference>